<sequence>MADAEHLLSRSLAEQARVRLAACAPAGLSADHWTAARFLNAMGIALRDTGNSADALSVFGRLRAHATTMGAVDVSARATMNMVVCLMNAGRWRQATNLLAHARSVVHDLDDPALRVEALFWTARVLETRGADSAALALARRRVLSASTAVEHQELRIARHVFVARLALNQTTIEWDQAQRSLDEAWGLLEPSTCVLRRGQLLTTQALFDLRRGARGEAEQRFGEAQSVFATGGIVTPHAKSLRRELRLTGNERTR</sequence>
<evidence type="ECO:0008006" key="3">
    <source>
        <dbReference type="Google" id="ProtNLM"/>
    </source>
</evidence>
<dbReference type="Proteomes" id="UP001501116">
    <property type="component" value="Unassembled WGS sequence"/>
</dbReference>
<dbReference type="EMBL" id="BAAANN010000001">
    <property type="protein sequence ID" value="GAA1938062.1"/>
    <property type="molecule type" value="Genomic_DNA"/>
</dbReference>
<dbReference type="InterPro" id="IPR011990">
    <property type="entry name" value="TPR-like_helical_dom_sf"/>
</dbReference>
<dbReference type="RefSeq" id="WP_344412154.1">
    <property type="nucleotide sequence ID" value="NZ_BAAANN010000001.1"/>
</dbReference>
<protein>
    <recommendedName>
        <fullName evidence="3">MalT-like TPR region domain-containing protein</fullName>
    </recommendedName>
</protein>
<organism evidence="1 2">
    <name type="scientific">Amycolatopsis minnesotensis</name>
    <dbReference type="NCBI Taxonomy" id="337894"/>
    <lineage>
        <taxon>Bacteria</taxon>
        <taxon>Bacillati</taxon>
        <taxon>Actinomycetota</taxon>
        <taxon>Actinomycetes</taxon>
        <taxon>Pseudonocardiales</taxon>
        <taxon>Pseudonocardiaceae</taxon>
        <taxon>Amycolatopsis</taxon>
    </lineage>
</organism>
<evidence type="ECO:0000313" key="1">
    <source>
        <dbReference type="EMBL" id="GAA1938062.1"/>
    </source>
</evidence>
<dbReference type="Gene3D" id="1.25.40.10">
    <property type="entry name" value="Tetratricopeptide repeat domain"/>
    <property type="match status" value="1"/>
</dbReference>
<accession>A0ABP5BB74</accession>
<gene>
    <name evidence="1" type="ORF">GCM10009754_01350</name>
</gene>
<name>A0ABP5BB74_9PSEU</name>
<keyword evidence="2" id="KW-1185">Reference proteome</keyword>
<evidence type="ECO:0000313" key="2">
    <source>
        <dbReference type="Proteomes" id="UP001501116"/>
    </source>
</evidence>
<dbReference type="SUPFAM" id="SSF48452">
    <property type="entry name" value="TPR-like"/>
    <property type="match status" value="1"/>
</dbReference>
<comment type="caution">
    <text evidence="1">The sequence shown here is derived from an EMBL/GenBank/DDBJ whole genome shotgun (WGS) entry which is preliminary data.</text>
</comment>
<reference evidence="2" key="1">
    <citation type="journal article" date="2019" name="Int. J. Syst. Evol. Microbiol.">
        <title>The Global Catalogue of Microorganisms (GCM) 10K type strain sequencing project: providing services to taxonomists for standard genome sequencing and annotation.</title>
        <authorList>
            <consortium name="The Broad Institute Genomics Platform"/>
            <consortium name="The Broad Institute Genome Sequencing Center for Infectious Disease"/>
            <person name="Wu L."/>
            <person name="Ma J."/>
        </authorList>
    </citation>
    <scope>NUCLEOTIDE SEQUENCE [LARGE SCALE GENOMIC DNA]</scope>
    <source>
        <strain evidence="2">JCM 14545</strain>
    </source>
</reference>
<proteinExistence type="predicted"/>